<evidence type="ECO:0000256" key="1">
    <source>
        <dbReference type="SAM" id="MobiDB-lite"/>
    </source>
</evidence>
<gene>
    <name evidence="2" type="ORF">TSAR_011168</name>
</gene>
<reference evidence="2 3" key="1">
    <citation type="journal article" date="2017" name="Curr. Biol.">
        <title>The Evolution of Venom by Co-option of Single-Copy Genes.</title>
        <authorList>
            <person name="Martinson E.O."/>
            <person name="Mrinalini"/>
            <person name="Kelkar Y.D."/>
            <person name="Chang C.H."/>
            <person name="Werren J.H."/>
        </authorList>
    </citation>
    <scope>NUCLEOTIDE SEQUENCE [LARGE SCALE GENOMIC DNA]</scope>
    <source>
        <strain evidence="2 3">Alberta</strain>
        <tissue evidence="2">Whole body</tissue>
    </source>
</reference>
<sequence length="161" mass="18271">MKTIIEHGIQSGMLSENKEAQGRISETGWTIDNVVSNAYNIHKSVETDLSAIMIQVKHLERRQVALKKRTKSLGLMLSKMKMSPNQQHIQKEHKASKTIEASNAVTTRTLNKRKAMPLSQEEERQENYAKRTRRDKEVASVVVTSKSQSQVSLEEKVNPLC</sequence>
<accession>A0A232EPV1</accession>
<proteinExistence type="predicted"/>
<dbReference type="EMBL" id="NNAY01002878">
    <property type="protein sequence ID" value="OXU20395.1"/>
    <property type="molecule type" value="Genomic_DNA"/>
</dbReference>
<organism evidence="2 3">
    <name type="scientific">Trichomalopsis sarcophagae</name>
    <dbReference type="NCBI Taxonomy" id="543379"/>
    <lineage>
        <taxon>Eukaryota</taxon>
        <taxon>Metazoa</taxon>
        <taxon>Ecdysozoa</taxon>
        <taxon>Arthropoda</taxon>
        <taxon>Hexapoda</taxon>
        <taxon>Insecta</taxon>
        <taxon>Pterygota</taxon>
        <taxon>Neoptera</taxon>
        <taxon>Endopterygota</taxon>
        <taxon>Hymenoptera</taxon>
        <taxon>Apocrita</taxon>
        <taxon>Proctotrupomorpha</taxon>
        <taxon>Chalcidoidea</taxon>
        <taxon>Pteromalidae</taxon>
        <taxon>Pteromalinae</taxon>
        <taxon>Trichomalopsis</taxon>
    </lineage>
</organism>
<dbReference type="Proteomes" id="UP000215335">
    <property type="component" value="Unassembled WGS sequence"/>
</dbReference>
<comment type="caution">
    <text evidence="2">The sequence shown here is derived from an EMBL/GenBank/DDBJ whole genome shotgun (WGS) entry which is preliminary data.</text>
</comment>
<dbReference type="AlphaFoldDB" id="A0A232EPV1"/>
<name>A0A232EPV1_9HYME</name>
<protein>
    <submittedName>
        <fullName evidence="2">Uncharacterized protein</fullName>
    </submittedName>
</protein>
<evidence type="ECO:0000313" key="2">
    <source>
        <dbReference type="EMBL" id="OXU20395.1"/>
    </source>
</evidence>
<feature type="region of interest" description="Disordered" evidence="1">
    <location>
        <begin position="112"/>
        <end position="141"/>
    </location>
</feature>
<evidence type="ECO:0000313" key="3">
    <source>
        <dbReference type="Proteomes" id="UP000215335"/>
    </source>
</evidence>
<feature type="compositionally biased region" description="Basic and acidic residues" evidence="1">
    <location>
        <begin position="121"/>
        <end position="138"/>
    </location>
</feature>
<keyword evidence="3" id="KW-1185">Reference proteome</keyword>